<dbReference type="PANTHER" id="PTHR46148">
    <property type="entry name" value="CHROMO DOMAIN-CONTAINING PROTEIN"/>
    <property type="match status" value="1"/>
</dbReference>
<dbReference type="EMBL" id="JARYMX010000007">
    <property type="protein sequence ID" value="KAJ9541669.1"/>
    <property type="molecule type" value="Genomic_DNA"/>
</dbReference>
<gene>
    <name evidence="1" type="ORF">OSB04_028175</name>
</gene>
<keyword evidence="2" id="KW-1185">Reference proteome</keyword>
<sequence>MQTPRSMLAIASFVLNEPSDQEKITGVTYRLELSEVLGQIRDTFHVSQLRKCLAGETTLIPLDDIHVDESLNYVERPVARLRIKEIGTVKVQWHHRKGSEWTRKSGAEMREKYPELFTD</sequence>
<name>A0AA38W8Z4_9ASTR</name>
<evidence type="ECO:0000313" key="1">
    <source>
        <dbReference type="EMBL" id="KAJ9541669.1"/>
    </source>
</evidence>
<dbReference type="PANTHER" id="PTHR46148:SF57">
    <property type="entry name" value="OS12G0499874 PROTEIN"/>
    <property type="match status" value="1"/>
</dbReference>
<comment type="caution">
    <text evidence="1">The sequence shown here is derived from an EMBL/GenBank/DDBJ whole genome shotgun (WGS) entry which is preliminary data.</text>
</comment>
<reference evidence="1" key="1">
    <citation type="submission" date="2023-03" db="EMBL/GenBank/DDBJ databases">
        <title>Chromosome-scale reference genome and RAD-based genetic map of yellow starthistle (Centaurea solstitialis) reveal putative structural variation and QTLs associated with invader traits.</title>
        <authorList>
            <person name="Reatini B."/>
            <person name="Cang F.A."/>
            <person name="Jiang Q."/>
            <person name="Mckibben M.T.W."/>
            <person name="Barker M.S."/>
            <person name="Rieseberg L.H."/>
            <person name="Dlugosch K.M."/>
        </authorList>
    </citation>
    <scope>NUCLEOTIDE SEQUENCE</scope>
    <source>
        <strain evidence="1">CAN-66</strain>
        <tissue evidence="1">Leaf</tissue>
    </source>
</reference>
<accession>A0AA38W8Z4</accession>
<dbReference type="AlphaFoldDB" id="A0AA38W8Z4"/>
<evidence type="ECO:0000313" key="2">
    <source>
        <dbReference type="Proteomes" id="UP001172457"/>
    </source>
</evidence>
<protein>
    <submittedName>
        <fullName evidence="1">Uncharacterized protein</fullName>
    </submittedName>
</protein>
<dbReference type="Proteomes" id="UP001172457">
    <property type="component" value="Chromosome 7"/>
</dbReference>
<organism evidence="1 2">
    <name type="scientific">Centaurea solstitialis</name>
    <name type="common">yellow star-thistle</name>
    <dbReference type="NCBI Taxonomy" id="347529"/>
    <lineage>
        <taxon>Eukaryota</taxon>
        <taxon>Viridiplantae</taxon>
        <taxon>Streptophyta</taxon>
        <taxon>Embryophyta</taxon>
        <taxon>Tracheophyta</taxon>
        <taxon>Spermatophyta</taxon>
        <taxon>Magnoliopsida</taxon>
        <taxon>eudicotyledons</taxon>
        <taxon>Gunneridae</taxon>
        <taxon>Pentapetalae</taxon>
        <taxon>asterids</taxon>
        <taxon>campanulids</taxon>
        <taxon>Asterales</taxon>
        <taxon>Asteraceae</taxon>
        <taxon>Carduoideae</taxon>
        <taxon>Cardueae</taxon>
        <taxon>Centaureinae</taxon>
        <taxon>Centaurea</taxon>
    </lineage>
</organism>
<proteinExistence type="predicted"/>